<dbReference type="AlphaFoldDB" id="A0A8J7CD06"/>
<gene>
    <name evidence="3" type="ORF">IFK94_08375</name>
</gene>
<feature type="coiled-coil region" evidence="1">
    <location>
        <begin position="729"/>
        <end position="763"/>
    </location>
</feature>
<name>A0A8J7CD06_9BACT</name>
<organism evidence="3 4">
    <name type="scientific">Candidatus Polarisedimenticola svalbardensis</name>
    <dbReference type="NCBI Taxonomy" id="2886004"/>
    <lineage>
        <taxon>Bacteria</taxon>
        <taxon>Pseudomonadati</taxon>
        <taxon>Acidobacteriota</taxon>
        <taxon>Candidatus Polarisedimenticolia</taxon>
        <taxon>Candidatus Polarisedimenticolales</taxon>
        <taxon>Candidatus Polarisedimenticolaceae</taxon>
        <taxon>Candidatus Polarisedimenticola</taxon>
    </lineage>
</organism>
<evidence type="ECO:0000313" key="4">
    <source>
        <dbReference type="Proteomes" id="UP000648239"/>
    </source>
</evidence>
<comment type="caution">
    <text evidence="3">The sequence shown here is derived from an EMBL/GenBank/DDBJ whole genome shotgun (WGS) entry which is preliminary data.</text>
</comment>
<keyword evidence="3" id="KW-0547">Nucleotide-binding</keyword>
<protein>
    <submittedName>
        <fullName evidence="3">ATP-binding protein</fullName>
    </submittedName>
</protein>
<keyword evidence="1" id="KW-0175">Coiled coil</keyword>
<proteinExistence type="predicted"/>
<dbReference type="GO" id="GO:0005524">
    <property type="term" value="F:ATP binding"/>
    <property type="evidence" value="ECO:0007669"/>
    <property type="project" value="UniProtKB-KW"/>
</dbReference>
<dbReference type="InterPro" id="IPR051162">
    <property type="entry name" value="T4SS_component"/>
</dbReference>
<dbReference type="Gene3D" id="3.40.50.300">
    <property type="entry name" value="P-loop containing nucleotide triphosphate hydrolases"/>
    <property type="match status" value="2"/>
</dbReference>
<accession>A0A8J7CD06</accession>
<reference evidence="3 4" key="1">
    <citation type="submission" date="2020-08" db="EMBL/GenBank/DDBJ databases">
        <title>Acidobacteriota in marine sediments use diverse sulfur dissimilation pathways.</title>
        <authorList>
            <person name="Wasmund K."/>
        </authorList>
    </citation>
    <scope>NUCLEOTIDE SEQUENCE [LARGE SCALE GENOMIC DNA]</scope>
    <source>
        <strain evidence="3">MAG AM4</strain>
    </source>
</reference>
<dbReference type="InterPro" id="IPR027417">
    <property type="entry name" value="P-loop_NTPase"/>
</dbReference>
<dbReference type="EMBL" id="JACXWD010000023">
    <property type="protein sequence ID" value="MBD3868127.1"/>
    <property type="molecule type" value="Genomic_DNA"/>
</dbReference>
<evidence type="ECO:0000256" key="1">
    <source>
        <dbReference type="SAM" id="Coils"/>
    </source>
</evidence>
<dbReference type="PANTHER" id="PTHR30121:SF6">
    <property type="entry name" value="SLR6007 PROTEIN"/>
    <property type="match status" value="1"/>
</dbReference>
<dbReference type="PANTHER" id="PTHR30121">
    <property type="entry name" value="UNCHARACTERIZED PROTEIN YJGR-RELATED"/>
    <property type="match status" value="1"/>
</dbReference>
<feature type="region of interest" description="Disordered" evidence="2">
    <location>
        <begin position="468"/>
        <end position="498"/>
    </location>
</feature>
<sequence length="813" mass="88859">MDSFEKLGAFYLGRRYDAAKQEVTDETVLYDAKDLTTHAVCVGMTGSGKTGLCLSLLEEAAIDGIPAIAIDPKGDLGNLALTFPKLRPADFRPWVDEAEAARKGKTPDEYAADRAALWKKGLGKWGQDGSRIARFKDAVDLSIYTPGSNAGLPLRVLRSFTAPPQAVLDDSDAFRQQVTTAVSGLLALLGIDADPLQSREHILLATILQRAWKEGLDLDVADLIRKVQAPEIDRIGVLDLESFFPSKDRGALAMRLNNLLASPGFSSWMEGDPLDVQRLLWTPDGKPKISILSISHLNDAERMFFVTVLLNEVVAWMRTQSGTSSLRALLYMDEVFGYFPPVATPPSKAPMLTLLKQARAYGLGVVLSTQNPADLDYKGLSNTGTWFLGRLQTERDKARVLEGLEGASASAGNAFDRQETEKTLAGLKSRVFLMNNVHEDAPALFHTRWVLSYLRGPLTRNQIRLLTHGEKKTAKSGVTPPPPGKRTKPKAAPAAVKRPMVPAGTPEKFITRTGALGKGEKLLYRPALFGIASVHFTNARAKVDHWEEIFTTANLTSRTGANVWNTAALRVGKPPVMDGEAESDAGFGPLPAAASSAKSYTVWKRGLGGHLYKERVLALWKCAELKLISEAGETEGDFRTRLQQAAREKRDLQVEKLRKKYTPKLARLEDRIRKTEQRIGKEAAQYGQQKMQTAISVGATLLGALFGRKVASVGNVGRASTAMRGVGRASREKQDIARAKEDLAAQQKMLADLEQEFEAETGAVGADLDISALTVQQVNVRLRKGDTIVESVGLVWMPWRVGPDGIAEPLYQE</sequence>
<dbReference type="SUPFAM" id="SSF52540">
    <property type="entry name" value="P-loop containing nucleoside triphosphate hydrolases"/>
    <property type="match status" value="1"/>
</dbReference>
<evidence type="ECO:0000256" key="2">
    <source>
        <dbReference type="SAM" id="MobiDB-lite"/>
    </source>
</evidence>
<dbReference type="Proteomes" id="UP000648239">
    <property type="component" value="Unassembled WGS sequence"/>
</dbReference>
<evidence type="ECO:0000313" key="3">
    <source>
        <dbReference type="EMBL" id="MBD3868127.1"/>
    </source>
</evidence>
<keyword evidence="3" id="KW-0067">ATP-binding</keyword>